<gene>
    <name evidence="2" type="ORF">OG563_14405</name>
</gene>
<protein>
    <recommendedName>
        <fullName evidence="4">SH3 domain-containing protein</fullName>
    </recommendedName>
</protein>
<dbReference type="EMBL" id="CP109441">
    <property type="protein sequence ID" value="WUV49280.1"/>
    <property type="molecule type" value="Genomic_DNA"/>
</dbReference>
<reference evidence="2" key="1">
    <citation type="submission" date="2022-10" db="EMBL/GenBank/DDBJ databases">
        <title>The complete genomes of actinobacterial strains from the NBC collection.</title>
        <authorList>
            <person name="Joergensen T.S."/>
            <person name="Alvarez Arevalo M."/>
            <person name="Sterndorff E.B."/>
            <person name="Faurdal D."/>
            <person name="Vuksanovic O."/>
            <person name="Mourched A.-S."/>
            <person name="Charusanti P."/>
            <person name="Shaw S."/>
            <person name="Blin K."/>
            <person name="Weber T."/>
        </authorList>
    </citation>
    <scope>NUCLEOTIDE SEQUENCE</scope>
    <source>
        <strain evidence="2">NBC_01482</strain>
    </source>
</reference>
<accession>A0ABZ1Z5E5</accession>
<name>A0ABZ1Z5E5_9NOCA</name>
<evidence type="ECO:0008006" key="4">
    <source>
        <dbReference type="Google" id="ProtNLM"/>
    </source>
</evidence>
<evidence type="ECO:0000256" key="1">
    <source>
        <dbReference type="SAM" id="SignalP"/>
    </source>
</evidence>
<keyword evidence="3" id="KW-1185">Reference proteome</keyword>
<feature type="signal peptide" evidence="1">
    <location>
        <begin position="1"/>
        <end position="25"/>
    </location>
</feature>
<evidence type="ECO:0000313" key="2">
    <source>
        <dbReference type="EMBL" id="WUV49280.1"/>
    </source>
</evidence>
<dbReference type="Proteomes" id="UP001432062">
    <property type="component" value="Chromosome"/>
</dbReference>
<feature type="chain" id="PRO_5047471646" description="SH3 domain-containing protein" evidence="1">
    <location>
        <begin position="26"/>
        <end position="110"/>
    </location>
</feature>
<evidence type="ECO:0000313" key="3">
    <source>
        <dbReference type="Proteomes" id="UP001432062"/>
    </source>
</evidence>
<keyword evidence="1" id="KW-0732">Signal</keyword>
<organism evidence="2 3">
    <name type="scientific">Nocardia vinacea</name>
    <dbReference type="NCBI Taxonomy" id="96468"/>
    <lineage>
        <taxon>Bacteria</taxon>
        <taxon>Bacillati</taxon>
        <taxon>Actinomycetota</taxon>
        <taxon>Actinomycetes</taxon>
        <taxon>Mycobacteriales</taxon>
        <taxon>Nocardiaceae</taxon>
        <taxon>Nocardia</taxon>
    </lineage>
</organism>
<proteinExistence type="predicted"/>
<dbReference type="RefSeq" id="WP_051182603.1">
    <property type="nucleotide sequence ID" value="NZ_CP109441.1"/>
</dbReference>
<sequence>MLKKALTLTAIALGATAALTGAAHAEPNGDPAKYADFTADFLPANTPEALNAQANGKNLIMSPYGLSRTIACRGTSAADVYDCMQEDDLGWITLHKQDVPGIGPTWVYLP</sequence>